<evidence type="ECO:0008006" key="4">
    <source>
        <dbReference type="Google" id="ProtNLM"/>
    </source>
</evidence>
<evidence type="ECO:0000256" key="1">
    <source>
        <dbReference type="SAM" id="MobiDB-lite"/>
    </source>
</evidence>
<dbReference type="Proteomes" id="UP000266313">
    <property type="component" value="Chromosome"/>
</dbReference>
<dbReference type="CDD" id="cd09748">
    <property type="entry name" value="Cmr3_III-B"/>
    <property type="match status" value="1"/>
</dbReference>
<protein>
    <recommendedName>
        <fullName evidence="4">CRISPR-associated protein, Cmr3 family</fullName>
    </recommendedName>
</protein>
<dbReference type="Gene3D" id="2.60.40.4350">
    <property type="match status" value="1"/>
</dbReference>
<dbReference type="Gene3D" id="3.30.70.2940">
    <property type="match status" value="1"/>
</dbReference>
<dbReference type="InterPro" id="IPR019117">
    <property type="entry name" value="CRISPR-assoc_protein_Cmr3"/>
</dbReference>
<dbReference type="RefSeq" id="WP_170161185.1">
    <property type="nucleotide sequence ID" value="NZ_AP017928.1"/>
</dbReference>
<reference evidence="2 3" key="1">
    <citation type="submission" date="2016-12" db="EMBL/GenBank/DDBJ databases">
        <title>Genome sequencing of Methylocaldum marinum.</title>
        <authorList>
            <person name="Takeuchi M."/>
            <person name="Kamagata Y."/>
            <person name="Hiraoka S."/>
            <person name="Oshima K."/>
            <person name="Hattori M."/>
            <person name="Iwasaki W."/>
        </authorList>
    </citation>
    <scope>NUCLEOTIDE SEQUENCE [LARGE SCALE GENOMIC DNA]</scope>
    <source>
        <strain evidence="2 3">S8</strain>
    </source>
</reference>
<dbReference type="EMBL" id="AP017928">
    <property type="protein sequence ID" value="BBA36064.1"/>
    <property type="molecule type" value="Genomic_DNA"/>
</dbReference>
<feature type="region of interest" description="Disordered" evidence="1">
    <location>
        <begin position="120"/>
        <end position="145"/>
    </location>
</feature>
<dbReference type="KEGG" id="mmai:sS8_4134"/>
<gene>
    <name evidence="2" type="ORF">sS8_4134</name>
</gene>
<keyword evidence="3" id="KW-1185">Reference proteome</keyword>
<evidence type="ECO:0000313" key="2">
    <source>
        <dbReference type="EMBL" id="BBA36064.1"/>
    </source>
</evidence>
<dbReference type="Pfam" id="PF09700">
    <property type="entry name" value="Cas_Cmr3"/>
    <property type="match status" value="1"/>
</dbReference>
<name>A0A250KX19_9GAMM</name>
<organism evidence="2 3">
    <name type="scientific">Methylocaldum marinum</name>
    <dbReference type="NCBI Taxonomy" id="1432792"/>
    <lineage>
        <taxon>Bacteria</taxon>
        <taxon>Pseudomonadati</taxon>
        <taxon>Pseudomonadota</taxon>
        <taxon>Gammaproteobacteria</taxon>
        <taxon>Methylococcales</taxon>
        <taxon>Methylococcaceae</taxon>
        <taxon>Methylocaldum</taxon>
    </lineage>
</organism>
<accession>A0A250KX19</accession>
<evidence type="ECO:0000313" key="3">
    <source>
        <dbReference type="Proteomes" id="UP000266313"/>
    </source>
</evidence>
<dbReference type="AlphaFoldDB" id="A0A250KX19"/>
<sequence>MNDLFLEPLDVLYLRGNKLFDGAGAHGEALMPPWPSLAAGAIRSRMLADAGADLRTFANNEPLADPALHQILGTPDTPGSFRIASFTLARRTDGKIDPCYPLPADVVVTEDDASDAAYLAPREPPPGLRSGYPLSRLPALSSDGPAKPKGGLWLNQAGWKAYLRRDSLRKEHFVPSSELWKHDPRLGISLEPGRAVAAEGLLYTAETVALCGGVGFLVRVAGADGRLPAEGLLRLGGDGRAAAVRPVDVEWPEPDWNAIIRDRRFRLVLASPGLFEDGWRLPGTDGNNRWRGPGGCSARLVSAAVSRNTVVSGWDLARRQPKPALRAVPVGSVYWLDQFEGPVEALRELAKEGLEIAQHQARRSRWAEGFNLIHIAAWPA</sequence>
<proteinExistence type="predicted"/>